<protein>
    <submittedName>
        <fullName evidence="1">Uncharacterized protein</fullName>
    </submittedName>
</protein>
<comment type="caution">
    <text evidence="1">The sequence shown here is derived from an EMBL/GenBank/DDBJ whole genome shotgun (WGS) entry which is preliminary data.</text>
</comment>
<dbReference type="EMBL" id="CASHSV030000206">
    <property type="protein sequence ID" value="CAJ2656344.1"/>
    <property type="molecule type" value="Genomic_DNA"/>
</dbReference>
<dbReference type="Proteomes" id="UP001177021">
    <property type="component" value="Unassembled WGS sequence"/>
</dbReference>
<accession>A0ACB0KGC9</accession>
<name>A0ACB0KGC9_TRIPR</name>
<evidence type="ECO:0000313" key="1">
    <source>
        <dbReference type="EMBL" id="CAJ2656344.1"/>
    </source>
</evidence>
<gene>
    <name evidence="1" type="ORF">MILVUS5_LOCUS23104</name>
</gene>
<keyword evidence="2" id="KW-1185">Reference proteome</keyword>
<evidence type="ECO:0000313" key="2">
    <source>
        <dbReference type="Proteomes" id="UP001177021"/>
    </source>
</evidence>
<sequence length="367" mass="41303">MEDSSWENFHLHTEMECGDDYFMEKYNAVNIDGDDFLREILLQTPEQSLMNSESENGSVTVNVNGDVDVAGNMVKSNSSNSIVSQKQEQQQRLKSKKVDVPRRSSSPTTYILSFDNSTMVPATPEPCVNLEGGKRDYCSKSDYSKKNKQSSEIKKTNTKNQGVKKARSGTQCVDHVIAERKRRQQLTERFIALSATIPGLSKTDKASILRSAIDYVKQLQERVHELEEKQDKNVGLTSSVMVLNKINSCGINNNIEGTNSRDTSCDGDCSNIFPEIEVRVMGKEVLIEIHCEKQSGIELKLLDHIENLQLFVTGNSVLPFGKSAISITIIAQMGDGYKVKVHDLVKSIRIYYLKILELENIKNFKYK</sequence>
<organism evidence="1 2">
    <name type="scientific">Trifolium pratense</name>
    <name type="common">Red clover</name>
    <dbReference type="NCBI Taxonomy" id="57577"/>
    <lineage>
        <taxon>Eukaryota</taxon>
        <taxon>Viridiplantae</taxon>
        <taxon>Streptophyta</taxon>
        <taxon>Embryophyta</taxon>
        <taxon>Tracheophyta</taxon>
        <taxon>Spermatophyta</taxon>
        <taxon>Magnoliopsida</taxon>
        <taxon>eudicotyledons</taxon>
        <taxon>Gunneridae</taxon>
        <taxon>Pentapetalae</taxon>
        <taxon>rosids</taxon>
        <taxon>fabids</taxon>
        <taxon>Fabales</taxon>
        <taxon>Fabaceae</taxon>
        <taxon>Papilionoideae</taxon>
        <taxon>50 kb inversion clade</taxon>
        <taxon>NPAAA clade</taxon>
        <taxon>Hologalegina</taxon>
        <taxon>IRL clade</taxon>
        <taxon>Trifolieae</taxon>
        <taxon>Trifolium</taxon>
    </lineage>
</organism>
<proteinExistence type="predicted"/>
<reference evidence="1" key="1">
    <citation type="submission" date="2023-10" db="EMBL/GenBank/DDBJ databases">
        <authorList>
            <person name="Rodriguez Cubillos JULIANA M."/>
            <person name="De Vega J."/>
        </authorList>
    </citation>
    <scope>NUCLEOTIDE SEQUENCE</scope>
</reference>